<dbReference type="PROSITE" id="PS51819">
    <property type="entry name" value="VOC"/>
    <property type="match status" value="2"/>
</dbReference>
<keyword evidence="3" id="KW-1185">Reference proteome</keyword>
<accession>A0A0A3HUG9</accession>
<dbReference type="PANTHER" id="PTHR36110:SF4">
    <property type="entry name" value="RING-CLEAVING DIOXYGENASE MHQA-RELATED"/>
    <property type="match status" value="1"/>
</dbReference>
<dbReference type="STRING" id="1384057.CD33_07940"/>
<dbReference type="OrthoDB" id="9785698at2"/>
<feature type="domain" description="VOC" evidence="1">
    <location>
        <begin position="6"/>
        <end position="132"/>
    </location>
</feature>
<comment type="caution">
    <text evidence="2">The sequence shown here is derived from an EMBL/GenBank/DDBJ whole genome shotgun (WGS) entry which is preliminary data.</text>
</comment>
<protein>
    <submittedName>
        <fullName evidence="2">Glyoxalase</fullName>
    </submittedName>
</protein>
<evidence type="ECO:0000259" key="1">
    <source>
        <dbReference type="PROSITE" id="PS51819"/>
    </source>
</evidence>
<dbReference type="RefSeq" id="WP_036199727.1">
    <property type="nucleotide sequence ID" value="NZ_AVCY01000009.1"/>
</dbReference>
<evidence type="ECO:0000313" key="3">
    <source>
        <dbReference type="Proteomes" id="UP000030408"/>
    </source>
</evidence>
<name>A0A0A3HUG9_9BACL</name>
<dbReference type="CDD" id="cd08347">
    <property type="entry name" value="PcpA_C_like"/>
    <property type="match status" value="1"/>
</dbReference>
<dbReference type="InterPro" id="IPR037523">
    <property type="entry name" value="VOC_core"/>
</dbReference>
<proteinExistence type="predicted"/>
<feature type="domain" description="VOC" evidence="1">
    <location>
        <begin position="157"/>
        <end position="275"/>
    </location>
</feature>
<dbReference type="PANTHER" id="PTHR36110">
    <property type="entry name" value="RING-CLEAVING DIOXYGENASE MHQE-RELATED"/>
    <property type="match status" value="1"/>
</dbReference>
<dbReference type="InterPro" id="IPR052537">
    <property type="entry name" value="Extradiol_RC_dioxygenase"/>
</dbReference>
<dbReference type="SUPFAM" id="SSF54593">
    <property type="entry name" value="Glyoxalase/Bleomycin resistance protein/Dihydroxybiphenyl dioxygenase"/>
    <property type="match status" value="1"/>
</dbReference>
<sequence length="313" mass="35526">MATILGHHHISMITKNAKKNDQFYRETLGLRRVKKSVNQDEPSMYHLFFGDLIGSPGTGLTFFEIPMVGRTHRGTNAITMIGLLVPSAESLQFWKSRFEELGVKHDEITRYAGREALSFEDPEGLRLMLMNNNEEEVPKLWTAWEQSAVPTEHQILGMGTIEIIVKNAGKLEKTLTEIFGFTVKERSGEHILLQAIDGQGFGEILVKELEGPSEKPGRGSIHHLALRVKDDEELAHWNERVKERGFQTSGIVDRFYFKSLYFRESNGILFEIATDDPGFTVDSSVENLGEELALPPFLENRRQEIESNLEPLD</sequence>
<organism evidence="2 3">
    <name type="scientific">Ureibacillus sinduriensis BLB-1 = JCM 15800</name>
    <dbReference type="NCBI Taxonomy" id="1384057"/>
    <lineage>
        <taxon>Bacteria</taxon>
        <taxon>Bacillati</taxon>
        <taxon>Bacillota</taxon>
        <taxon>Bacilli</taxon>
        <taxon>Bacillales</taxon>
        <taxon>Caryophanaceae</taxon>
        <taxon>Ureibacillus</taxon>
    </lineage>
</organism>
<dbReference type="AlphaFoldDB" id="A0A0A3HUG9"/>
<reference evidence="2 3" key="1">
    <citation type="submission" date="2014-02" db="EMBL/GenBank/DDBJ databases">
        <title>Draft genome sequence of Lysinibacillus sinduriensis JCM 15800.</title>
        <authorList>
            <person name="Zhang F."/>
            <person name="Wang G."/>
            <person name="Zhang L."/>
        </authorList>
    </citation>
    <scope>NUCLEOTIDE SEQUENCE [LARGE SCALE GENOMIC DNA]</scope>
    <source>
        <strain evidence="2 3">JCM 15800</strain>
    </source>
</reference>
<dbReference type="Pfam" id="PF00903">
    <property type="entry name" value="Glyoxalase"/>
    <property type="match status" value="2"/>
</dbReference>
<dbReference type="eggNOG" id="COG0346">
    <property type="taxonomic scope" value="Bacteria"/>
</dbReference>
<dbReference type="Proteomes" id="UP000030408">
    <property type="component" value="Unassembled WGS sequence"/>
</dbReference>
<dbReference type="EMBL" id="JPVO01000047">
    <property type="protein sequence ID" value="KGR76099.1"/>
    <property type="molecule type" value="Genomic_DNA"/>
</dbReference>
<gene>
    <name evidence="2" type="ORF">CD33_07940</name>
</gene>
<dbReference type="Gene3D" id="3.10.180.10">
    <property type="entry name" value="2,3-Dihydroxybiphenyl 1,2-Dioxygenase, domain 1"/>
    <property type="match status" value="2"/>
</dbReference>
<evidence type="ECO:0000313" key="2">
    <source>
        <dbReference type="EMBL" id="KGR76099.1"/>
    </source>
</evidence>
<dbReference type="InterPro" id="IPR029068">
    <property type="entry name" value="Glyas_Bleomycin-R_OHBP_Dase"/>
</dbReference>
<dbReference type="InterPro" id="IPR004360">
    <property type="entry name" value="Glyas_Fos-R_dOase_dom"/>
</dbReference>